<gene>
    <name evidence="1" type="ORF">TCEB3V08_LOCUS10766</name>
</gene>
<name>A0A7R9DAK1_TIMCR</name>
<protein>
    <submittedName>
        <fullName evidence="1">Uncharacterized protein</fullName>
    </submittedName>
</protein>
<reference evidence="1" key="1">
    <citation type="submission" date="2020-11" db="EMBL/GenBank/DDBJ databases">
        <authorList>
            <person name="Tran Van P."/>
        </authorList>
    </citation>
    <scope>NUCLEOTIDE SEQUENCE</scope>
</reference>
<evidence type="ECO:0000313" key="1">
    <source>
        <dbReference type="EMBL" id="CAD7411053.1"/>
    </source>
</evidence>
<dbReference type="EMBL" id="OC321992">
    <property type="protein sequence ID" value="CAD7411053.1"/>
    <property type="molecule type" value="Genomic_DNA"/>
</dbReference>
<proteinExistence type="predicted"/>
<accession>A0A7R9DAK1</accession>
<sequence>MSCPTKPWEQASRNLQSNSTIIQGASNASYYPFGSYTLSTNYSNGLGIRKVELEEVNPHLRGGRVENYLGKTTPVHPTEIRTSISPSSAVEFNTTSALANYATEAAIELQVTLRTLGHESNLDRPAIGSPSDTLDHMATETPAIASPGLNSSAPVLTPMGTVPRPSAQPAPHVPRRNYMPPQTAGYGSYPVGMGSYGGYGGSGGFGGYGGSGGYGGYGGSGGYGGYGGSGGYGSYGGFGGFPGGYGMNRFGQMPSNDPENRYPALADY</sequence>
<dbReference type="AlphaFoldDB" id="A0A7R9DAK1"/>
<organism evidence="1">
    <name type="scientific">Timema cristinae</name>
    <name type="common">Walking stick</name>
    <dbReference type="NCBI Taxonomy" id="61476"/>
    <lineage>
        <taxon>Eukaryota</taxon>
        <taxon>Metazoa</taxon>
        <taxon>Ecdysozoa</taxon>
        <taxon>Arthropoda</taxon>
        <taxon>Hexapoda</taxon>
        <taxon>Insecta</taxon>
        <taxon>Pterygota</taxon>
        <taxon>Neoptera</taxon>
        <taxon>Polyneoptera</taxon>
        <taxon>Phasmatodea</taxon>
        <taxon>Timematodea</taxon>
        <taxon>Timematoidea</taxon>
        <taxon>Timematidae</taxon>
        <taxon>Timema</taxon>
    </lineage>
</organism>